<reference evidence="2" key="1">
    <citation type="submission" date="2014-09" db="EMBL/GenBank/DDBJ databases">
        <authorList>
            <person name="Magalhaes I.L.F."/>
            <person name="Oliveira U."/>
            <person name="Santos F.R."/>
            <person name="Vidigal T.H.D.A."/>
            <person name="Brescovit A.D."/>
            <person name="Santos A.J."/>
        </authorList>
    </citation>
    <scope>NUCLEOTIDE SEQUENCE</scope>
    <source>
        <tissue evidence="2">Shoot tissue taken approximately 20 cm above the soil surface</tissue>
    </source>
</reference>
<proteinExistence type="predicted"/>
<dbReference type="EMBL" id="GBRH01233084">
    <property type="protein sequence ID" value="JAD64811.1"/>
    <property type="molecule type" value="Transcribed_RNA"/>
</dbReference>
<feature type="region of interest" description="Disordered" evidence="1">
    <location>
        <begin position="31"/>
        <end position="50"/>
    </location>
</feature>
<sequence length="50" mass="5320">MKGRAHMQLDPGETEQFGPECAGEHDVAVADDRAGKTMKPHDVVKEGAGD</sequence>
<evidence type="ECO:0000313" key="2">
    <source>
        <dbReference type="EMBL" id="JAD64811.1"/>
    </source>
</evidence>
<name>A0A0A9BN54_ARUDO</name>
<reference evidence="2" key="2">
    <citation type="journal article" date="2015" name="Data Brief">
        <title>Shoot transcriptome of the giant reed, Arundo donax.</title>
        <authorList>
            <person name="Barrero R.A."/>
            <person name="Guerrero F.D."/>
            <person name="Moolhuijzen P."/>
            <person name="Goolsby J.A."/>
            <person name="Tidwell J."/>
            <person name="Bellgard S.E."/>
            <person name="Bellgard M.I."/>
        </authorList>
    </citation>
    <scope>NUCLEOTIDE SEQUENCE</scope>
    <source>
        <tissue evidence="2">Shoot tissue taken approximately 20 cm above the soil surface</tissue>
    </source>
</reference>
<protein>
    <submittedName>
        <fullName evidence="2">Uncharacterized protein</fullName>
    </submittedName>
</protein>
<feature type="region of interest" description="Disordered" evidence="1">
    <location>
        <begin position="1"/>
        <end position="21"/>
    </location>
</feature>
<organism evidence="2">
    <name type="scientific">Arundo donax</name>
    <name type="common">Giant reed</name>
    <name type="synonym">Donax arundinaceus</name>
    <dbReference type="NCBI Taxonomy" id="35708"/>
    <lineage>
        <taxon>Eukaryota</taxon>
        <taxon>Viridiplantae</taxon>
        <taxon>Streptophyta</taxon>
        <taxon>Embryophyta</taxon>
        <taxon>Tracheophyta</taxon>
        <taxon>Spermatophyta</taxon>
        <taxon>Magnoliopsida</taxon>
        <taxon>Liliopsida</taxon>
        <taxon>Poales</taxon>
        <taxon>Poaceae</taxon>
        <taxon>PACMAD clade</taxon>
        <taxon>Arundinoideae</taxon>
        <taxon>Arundineae</taxon>
        <taxon>Arundo</taxon>
    </lineage>
</organism>
<evidence type="ECO:0000256" key="1">
    <source>
        <dbReference type="SAM" id="MobiDB-lite"/>
    </source>
</evidence>
<dbReference type="AlphaFoldDB" id="A0A0A9BN54"/>
<accession>A0A0A9BN54</accession>